<dbReference type="InterPro" id="IPR009030">
    <property type="entry name" value="Growth_fac_rcpt_cys_sf"/>
</dbReference>
<evidence type="ECO:0000256" key="2">
    <source>
        <dbReference type="SAM" id="SignalP"/>
    </source>
</evidence>
<dbReference type="PANTHER" id="PTHR46967">
    <property type="entry name" value="INSULIN-LIKE GROWTH FACTOR BINDING PROTEIN,N-TERMINAL"/>
    <property type="match status" value="1"/>
</dbReference>
<evidence type="ECO:0000259" key="3">
    <source>
        <dbReference type="Pfam" id="PF07699"/>
    </source>
</evidence>
<feature type="transmembrane region" description="Helical" evidence="1">
    <location>
        <begin position="995"/>
        <end position="1017"/>
    </location>
</feature>
<feature type="transmembrane region" description="Helical" evidence="1">
    <location>
        <begin position="848"/>
        <end position="870"/>
    </location>
</feature>
<reference evidence="4 5" key="1">
    <citation type="submission" date="2024-02" db="EMBL/GenBank/DDBJ databases">
        <authorList>
            <person name="Chen Y."/>
            <person name="Shah S."/>
            <person name="Dougan E. K."/>
            <person name="Thang M."/>
            <person name="Chan C."/>
        </authorList>
    </citation>
    <scope>NUCLEOTIDE SEQUENCE [LARGE SCALE GENOMIC DNA]</scope>
</reference>
<keyword evidence="1" id="KW-1133">Transmembrane helix</keyword>
<feature type="domain" description="Tyrosine-protein kinase ephrin type A/B receptor-like" evidence="3">
    <location>
        <begin position="547"/>
        <end position="595"/>
    </location>
</feature>
<feature type="transmembrane region" description="Helical" evidence="1">
    <location>
        <begin position="969"/>
        <end position="988"/>
    </location>
</feature>
<protein>
    <recommendedName>
        <fullName evidence="3">Tyrosine-protein kinase ephrin type A/B receptor-like domain-containing protein</fullName>
    </recommendedName>
</protein>
<keyword evidence="1" id="KW-0812">Transmembrane</keyword>
<accession>A0ABP0N8F7</accession>
<keyword evidence="5" id="KW-1185">Reference proteome</keyword>
<dbReference type="Pfam" id="PF07699">
    <property type="entry name" value="Ephrin_rec_like"/>
    <property type="match status" value="1"/>
</dbReference>
<dbReference type="Gene3D" id="2.10.50.10">
    <property type="entry name" value="Tumor Necrosis Factor Receptor, subunit A, domain 2"/>
    <property type="match status" value="2"/>
</dbReference>
<feature type="transmembrane region" description="Helical" evidence="1">
    <location>
        <begin position="710"/>
        <end position="730"/>
    </location>
</feature>
<keyword evidence="2" id="KW-0732">Signal</keyword>
<dbReference type="Proteomes" id="UP001642484">
    <property type="component" value="Unassembled WGS sequence"/>
</dbReference>
<feature type="transmembrane region" description="Helical" evidence="1">
    <location>
        <begin position="890"/>
        <end position="915"/>
    </location>
</feature>
<dbReference type="PANTHER" id="PTHR46967:SF2">
    <property type="entry name" value="SUSHI, VON WILLEBRAND FACTOR TYPE A, EGF AND PENTRAXIN DOMAIN-CONTAINING PROTEIN 1-LIKE"/>
    <property type="match status" value="1"/>
</dbReference>
<comment type="caution">
    <text evidence="4">The sequence shown here is derived from an EMBL/GenBank/DDBJ whole genome shotgun (WGS) entry which is preliminary data.</text>
</comment>
<dbReference type="EMBL" id="CAXAMN010021451">
    <property type="protein sequence ID" value="CAK9059723.1"/>
    <property type="molecule type" value="Genomic_DNA"/>
</dbReference>
<name>A0ABP0N8F7_9DINO</name>
<proteinExistence type="predicted"/>
<feature type="transmembrane region" description="Helical" evidence="1">
    <location>
        <begin position="802"/>
        <end position="822"/>
    </location>
</feature>
<keyword evidence="1" id="KW-0472">Membrane</keyword>
<evidence type="ECO:0000256" key="1">
    <source>
        <dbReference type="SAM" id="Phobius"/>
    </source>
</evidence>
<feature type="signal peptide" evidence="2">
    <location>
        <begin position="1"/>
        <end position="38"/>
    </location>
</feature>
<feature type="transmembrane region" description="Helical" evidence="1">
    <location>
        <begin position="751"/>
        <end position="769"/>
    </location>
</feature>
<dbReference type="SUPFAM" id="SSF57184">
    <property type="entry name" value="Growth factor receptor domain"/>
    <property type="match status" value="1"/>
</dbReference>
<evidence type="ECO:0000313" key="5">
    <source>
        <dbReference type="Proteomes" id="UP001642484"/>
    </source>
</evidence>
<gene>
    <name evidence="4" type="ORF">CCMP2556_LOCUS29399</name>
</gene>
<feature type="transmembrane region" description="Helical" evidence="1">
    <location>
        <begin position="1029"/>
        <end position="1054"/>
    </location>
</feature>
<evidence type="ECO:0000313" key="4">
    <source>
        <dbReference type="EMBL" id="CAK9059723.1"/>
    </source>
</evidence>
<feature type="transmembrane region" description="Helical" evidence="1">
    <location>
        <begin position="943"/>
        <end position="963"/>
    </location>
</feature>
<organism evidence="4 5">
    <name type="scientific">Durusdinium trenchii</name>
    <dbReference type="NCBI Taxonomy" id="1381693"/>
    <lineage>
        <taxon>Eukaryota</taxon>
        <taxon>Sar</taxon>
        <taxon>Alveolata</taxon>
        <taxon>Dinophyceae</taxon>
        <taxon>Suessiales</taxon>
        <taxon>Symbiodiniaceae</taxon>
        <taxon>Durusdinium</taxon>
    </lineage>
</organism>
<dbReference type="SMART" id="SM01411">
    <property type="entry name" value="Ephrin_rec_like"/>
    <property type="match status" value="2"/>
</dbReference>
<feature type="non-terminal residue" evidence="4">
    <location>
        <position position="1"/>
    </location>
</feature>
<sequence length="1213" mass="133831">AVGSTPARRPPRTGRPMWRRLQLAWCLLSLSPVASTGAVSGPRALCLPTAVSADLRKNLTNAEGESFPVGMVVQAWASAELVSALMEILISEMLGYHVRVDPTAAVDGAAGIHAVLGCRTWMNEKDRGCDTRQVTNHLLVESWWLGWTHVVEDLTEIYKAEMPVSGGEMGYDGDEGIFVPQRAMQAGQAEGIALDFYKSYNASWHKPWRFFMNITVMNLTDDFMPCVDTMLVNNATGYYYWKLTGDDDGVVITGQEYAAFCENGYTWMSPSCRNWPSSCVIYLTGGNGWGVLQGQVARWRWKGHQHSASVTPTRGSLCATQRPTGLPFGLSRTSVLGMQRAAVFNIPLGIAVARSWSKYVALPSAYTTLLNWWTPDDSFLELNPTPLIFPRRSELAHLQQDLTSAMEAVHLTKLISHDLEFMAPGVVQFLRQSQIYLSEVNDLMRARKAGHSIHEAACEWLRSHETRWRPWIPDPTACARGYGLHDEYLGEFTSSRPNATGCKACLPGTYSDSFQDDQGRSYVCTPCPAGTEQPAAGEVVCKNCPVGTFKAVQSSDQCTPCPKGFYQNHTGAQTCKECPQGTTTLLLGAKRGSECVCRAGSIDLSSAESEVAHCAACPDGLTCPDGSTMNLLQSGDQTGSKADQVPGIAAGFFSWPAEPLKVFKCRTARCPGGSPGTCQGGALGPTCAACSDGEYWENGQCSVCQVSLKAFWYCLPILVIALLVAAYYMVETHYLALPSLAECSRMGFEMMLNFVQNIGVLSLVIVPWPEGLKELFEFSEVFVLSLQSYGLNCTSSSDLNQYLVAAGLFLSFAAVAPCLGYLSQWVPCLRRRDLSWSFYRTICTIGKIYQSLFVTMCSIGLSPFMCYLHPNGLHSMLKYPNMLCGSIEHGIMRMAGVAVLTLSASHFVLCCWACYQAPSWSRKRPDRLTSVGFLILNFRPSSWWYSLIILLRGLFISVGQVIAPDAQGVQLLVMSLIMIVSLSLQLYVLPWKAPLLNLVDAVSTVLFLTLLAVALHLSPVDSQSFLDAFGSIIFFFSLALITSLGCLMMGMLALQRCCRTEGSHIRLLNLGTPFRPADLLMLLDSMCANLMRKHEVERQTLLRKMSSGLSLYDIHAVESALKVLCVDFELLADESVRESRIVGERISRMKRRTLLLHSLSEDGFLRLQTVERLTAESDLDRSQDENFKQAEDSHEVRPKDAAFQDLVRQTFSF</sequence>
<feature type="chain" id="PRO_5045351725" description="Tyrosine-protein kinase ephrin type A/B receptor-like domain-containing protein" evidence="2">
    <location>
        <begin position="39"/>
        <end position="1213"/>
    </location>
</feature>
<dbReference type="InterPro" id="IPR011641">
    <property type="entry name" value="Tyr-kin_ephrin_A/B_rcpt-like"/>
</dbReference>